<evidence type="ECO:0000313" key="1">
    <source>
        <dbReference type="EMBL" id="HHI00872.1"/>
    </source>
</evidence>
<name>A0A7C5PAG0_THELI</name>
<gene>
    <name evidence="1" type="ORF">ENL40_05315</name>
</gene>
<organism evidence="1">
    <name type="scientific">Thermococcus litoralis</name>
    <dbReference type="NCBI Taxonomy" id="2265"/>
    <lineage>
        <taxon>Archaea</taxon>
        <taxon>Methanobacteriati</taxon>
        <taxon>Methanobacteriota</taxon>
        <taxon>Thermococci</taxon>
        <taxon>Thermococcales</taxon>
        <taxon>Thermococcaceae</taxon>
        <taxon>Thermococcus</taxon>
    </lineage>
</organism>
<accession>A0A7C5PAG0</accession>
<dbReference type="AlphaFoldDB" id="A0A7C5PAG0"/>
<sequence length="109" mass="12830">MSGWKEILKKEGLLEVGDFIIEVSIESECPCKDDSIYPTVLIYDTKNEEVYYLDEPFEPVSNFKEALEQVFEWFERYRNGEKPLMKRSPKKSAPEEVVQRFLEGIKSLE</sequence>
<proteinExistence type="predicted"/>
<protein>
    <submittedName>
        <fullName evidence="1">Uncharacterized protein</fullName>
    </submittedName>
</protein>
<reference evidence="1" key="1">
    <citation type="journal article" date="2020" name="mSystems">
        <title>Genome- and Community-Level Interaction Insights into Carbon Utilization and Element Cycling Functions of Hydrothermarchaeota in Hydrothermal Sediment.</title>
        <authorList>
            <person name="Zhou Z."/>
            <person name="Liu Y."/>
            <person name="Xu W."/>
            <person name="Pan J."/>
            <person name="Luo Z.H."/>
            <person name="Li M."/>
        </authorList>
    </citation>
    <scope>NUCLEOTIDE SEQUENCE [LARGE SCALE GENOMIC DNA]</scope>
    <source>
        <strain evidence="1">HyVt-93</strain>
    </source>
</reference>
<dbReference type="EMBL" id="DRTU01000220">
    <property type="protein sequence ID" value="HHI00872.1"/>
    <property type="molecule type" value="Genomic_DNA"/>
</dbReference>
<comment type="caution">
    <text evidence="1">The sequence shown here is derived from an EMBL/GenBank/DDBJ whole genome shotgun (WGS) entry which is preliminary data.</text>
</comment>
<dbReference type="Proteomes" id="UP000886217">
    <property type="component" value="Unassembled WGS sequence"/>
</dbReference>